<dbReference type="EMBL" id="SEYY01022717">
    <property type="protein sequence ID" value="KAB7495351.1"/>
    <property type="molecule type" value="Genomic_DNA"/>
</dbReference>
<comment type="caution">
    <text evidence="2">The sequence shown here is derived from an EMBL/GenBank/DDBJ whole genome shotgun (WGS) entry which is preliminary data.</text>
</comment>
<keyword evidence="1" id="KW-0732">Signal</keyword>
<name>A0A5N5SMQ5_9CRUS</name>
<reference evidence="2 3" key="1">
    <citation type="journal article" date="2019" name="PLoS Biol.">
        <title>Sex chromosomes control vertical transmission of feminizing Wolbachia symbionts in an isopod.</title>
        <authorList>
            <person name="Becking T."/>
            <person name="Chebbi M.A."/>
            <person name="Giraud I."/>
            <person name="Moumen B."/>
            <person name="Laverre T."/>
            <person name="Caubet Y."/>
            <person name="Peccoud J."/>
            <person name="Gilbert C."/>
            <person name="Cordaux R."/>
        </authorList>
    </citation>
    <scope>NUCLEOTIDE SEQUENCE [LARGE SCALE GENOMIC DNA]</scope>
    <source>
        <strain evidence="2">ANa2</strain>
        <tissue evidence="2">Whole body excluding digestive tract and cuticle</tissue>
    </source>
</reference>
<feature type="signal peptide" evidence="1">
    <location>
        <begin position="1"/>
        <end position="20"/>
    </location>
</feature>
<evidence type="ECO:0000313" key="2">
    <source>
        <dbReference type="EMBL" id="KAB7495351.1"/>
    </source>
</evidence>
<evidence type="ECO:0000313" key="3">
    <source>
        <dbReference type="Proteomes" id="UP000326759"/>
    </source>
</evidence>
<organism evidence="2 3">
    <name type="scientific">Armadillidium nasatum</name>
    <dbReference type="NCBI Taxonomy" id="96803"/>
    <lineage>
        <taxon>Eukaryota</taxon>
        <taxon>Metazoa</taxon>
        <taxon>Ecdysozoa</taxon>
        <taxon>Arthropoda</taxon>
        <taxon>Crustacea</taxon>
        <taxon>Multicrustacea</taxon>
        <taxon>Malacostraca</taxon>
        <taxon>Eumalacostraca</taxon>
        <taxon>Peracarida</taxon>
        <taxon>Isopoda</taxon>
        <taxon>Oniscidea</taxon>
        <taxon>Crinocheta</taxon>
        <taxon>Armadillidiidae</taxon>
        <taxon>Armadillidium</taxon>
    </lineage>
</organism>
<dbReference type="AlphaFoldDB" id="A0A5N5SMQ5"/>
<evidence type="ECO:0000256" key="1">
    <source>
        <dbReference type="SAM" id="SignalP"/>
    </source>
</evidence>
<keyword evidence="3" id="KW-1185">Reference proteome</keyword>
<gene>
    <name evidence="2" type="ORF">Anas_11219</name>
</gene>
<feature type="chain" id="PRO_5024418332" evidence="1">
    <location>
        <begin position="21"/>
        <end position="88"/>
    </location>
</feature>
<proteinExistence type="predicted"/>
<sequence length="88" mass="9983">MKFFVFTFAVLVAVLTFVSGEPVADPSQIVDIDLGLQISLLRQCGLSRYNCIDDLDCDKYNLKICKGYPKYFIFPYPKYCACEGSCPY</sequence>
<dbReference type="Proteomes" id="UP000326759">
    <property type="component" value="Unassembled WGS sequence"/>
</dbReference>
<protein>
    <submittedName>
        <fullName evidence="2">Uncharacterized protein</fullName>
    </submittedName>
</protein>
<accession>A0A5N5SMQ5</accession>